<dbReference type="AlphaFoldDB" id="A4XIA3"/>
<dbReference type="Proteomes" id="UP000000256">
    <property type="component" value="Chromosome"/>
</dbReference>
<reference evidence="8 9" key="1">
    <citation type="journal article" date="2008" name="Appl. Environ. Microbiol.">
        <title>Hydrogenomics of the extremely thermophilic bacterium Caldicellulosiruptor saccharolyticus.</title>
        <authorList>
            <person name="van de Werken H.J."/>
            <person name="Verhaart M.R."/>
            <person name="VanFossen A.L."/>
            <person name="Willquist K."/>
            <person name="Lewis D.L."/>
            <person name="Nichols J.D."/>
            <person name="Goorissen H.P."/>
            <person name="Mongodin E.F."/>
            <person name="Nelson K.E."/>
            <person name="van Niel E.W."/>
            <person name="Stams A.J."/>
            <person name="Ward D.E."/>
            <person name="de Vos W.M."/>
            <person name="van der Oost J."/>
            <person name="Kelly R.M."/>
            <person name="Kengen S.W."/>
        </authorList>
    </citation>
    <scope>NUCLEOTIDE SEQUENCE [LARGE SCALE GENOMIC DNA]</scope>
    <source>
        <strain evidence="9">ATCC 43494 / DSM 8903 / Tp8T 6331</strain>
    </source>
</reference>
<dbReference type="RefSeq" id="WP_011916584.1">
    <property type="nucleotide sequence ID" value="NC_009437.1"/>
</dbReference>
<dbReference type="CDD" id="cd07731">
    <property type="entry name" value="ComA-like_MBL-fold"/>
    <property type="match status" value="1"/>
</dbReference>
<feature type="transmembrane region" description="Helical" evidence="6">
    <location>
        <begin position="235"/>
        <end position="256"/>
    </location>
</feature>
<evidence type="ECO:0000259" key="7">
    <source>
        <dbReference type="SMART" id="SM00849"/>
    </source>
</evidence>
<dbReference type="STRING" id="351627.Csac_1024"/>
<dbReference type="OrthoDB" id="9761531at2"/>
<name>A4XIA3_CALS8</name>
<keyword evidence="9" id="KW-1185">Reference proteome</keyword>
<dbReference type="NCBIfam" id="TIGR00360">
    <property type="entry name" value="ComEC_N-term"/>
    <property type="match status" value="1"/>
</dbReference>
<protein>
    <submittedName>
        <fullName evidence="8">DNA internalization-related competence protein ComEC/Rec2</fullName>
    </submittedName>
</protein>
<organism evidence="8 9">
    <name type="scientific">Caldicellulosiruptor saccharolyticus (strain ATCC 43494 / DSM 8903 / Tp8T 6331)</name>
    <dbReference type="NCBI Taxonomy" id="351627"/>
    <lineage>
        <taxon>Bacteria</taxon>
        <taxon>Bacillati</taxon>
        <taxon>Bacillota</taxon>
        <taxon>Bacillota incertae sedis</taxon>
        <taxon>Caldicellulosiruptorales</taxon>
        <taxon>Caldicellulosiruptoraceae</taxon>
        <taxon>Caldicellulosiruptor</taxon>
    </lineage>
</organism>
<feature type="transmembrane region" description="Helical" evidence="6">
    <location>
        <begin position="455"/>
        <end position="475"/>
    </location>
</feature>
<dbReference type="HOGENOM" id="CLU_010363_2_1_9"/>
<feature type="transmembrane region" description="Helical" evidence="6">
    <location>
        <begin position="312"/>
        <end position="329"/>
    </location>
</feature>
<dbReference type="InterPro" id="IPR052159">
    <property type="entry name" value="Competence_DNA_uptake"/>
</dbReference>
<feature type="transmembrane region" description="Helical" evidence="6">
    <location>
        <begin position="54"/>
        <end position="75"/>
    </location>
</feature>
<dbReference type="InterPro" id="IPR004797">
    <property type="entry name" value="Competence_ComEC/Rec2"/>
</dbReference>
<feature type="transmembrane region" description="Helical" evidence="6">
    <location>
        <begin position="263"/>
        <end position="282"/>
    </location>
</feature>
<evidence type="ECO:0000313" key="8">
    <source>
        <dbReference type="EMBL" id="ABP66638.1"/>
    </source>
</evidence>
<dbReference type="NCBIfam" id="TIGR00361">
    <property type="entry name" value="ComEC_Rec2"/>
    <property type="match status" value="1"/>
</dbReference>
<dbReference type="Pfam" id="PF13567">
    <property type="entry name" value="DUF4131"/>
    <property type="match status" value="1"/>
</dbReference>
<keyword evidence="5 6" id="KW-0472">Membrane</keyword>
<evidence type="ECO:0000256" key="3">
    <source>
        <dbReference type="ARBA" id="ARBA00022692"/>
    </source>
</evidence>
<evidence type="ECO:0000256" key="2">
    <source>
        <dbReference type="ARBA" id="ARBA00022475"/>
    </source>
</evidence>
<comment type="subcellular location">
    <subcellularLocation>
        <location evidence="1">Cell membrane</location>
        <topology evidence="1">Multi-pass membrane protein</topology>
    </subcellularLocation>
</comment>
<evidence type="ECO:0000256" key="1">
    <source>
        <dbReference type="ARBA" id="ARBA00004651"/>
    </source>
</evidence>
<gene>
    <name evidence="8" type="ordered locus">Csac_1024</name>
</gene>
<keyword evidence="3 6" id="KW-0812">Transmembrane</keyword>
<dbReference type="SMART" id="SM00849">
    <property type="entry name" value="Lactamase_B"/>
    <property type="match status" value="1"/>
</dbReference>
<dbReference type="SUPFAM" id="SSF56281">
    <property type="entry name" value="Metallo-hydrolase/oxidoreductase"/>
    <property type="match status" value="1"/>
</dbReference>
<feature type="transmembrane region" description="Helical" evidence="6">
    <location>
        <begin position="29"/>
        <end position="47"/>
    </location>
</feature>
<keyword evidence="2" id="KW-1003">Cell membrane</keyword>
<dbReference type="InterPro" id="IPR036866">
    <property type="entry name" value="RibonucZ/Hydroxyglut_hydro"/>
</dbReference>
<proteinExistence type="predicted"/>
<evidence type="ECO:0000313" key="9">
    <source>
        <dbReference type="Proteomes" id="UP000000256"/>
    </source>
</evidence>
<dbReference type="InterPro" id="IPR035681">
    <property type="entry name" value="ComA-like_MBL"/>
</dbReference>
<dbReference type="eggNOG" id="COG0658">
    <property type="taxonomic scope" value="Bacteria"/>
</dbReference>
<dbReference type="PANTHER" id="PTHR30619:SF7">
    <property type="entry name" value="BETA-LACTAMASE DOMAIN PROTEIN"/>
    <property type="match status" value="1"/>
</dbReference>
<dbReference type="eggNOG" id="COG2333">
    <property type="taxonomic scope" value="Bacteria"/>
</dbReference>
<dbReference type="EMBL" id="CP000679">
    <property type="protein sequence ID" value="ABP66638.1"/>
    <property type="molecule type" value="Genomic_DNA"/>
</dbReference>
<evidence type="ECO:0000256" key="5">
    <source>
        <dbReference type="ARBA" id="ARBA00023136"/>
    </source>
</evidence>
<dbReference type="InterPro" id="IPR004477">
    <property type="entry name" value="ComEC_N"/>
</dbReference>
<sequence length="751" mass="85319">MRRDALFLAVFLIIGIVLGKNLSTISLLFTFLVVLTFGFFTLNFYFLKEKKIDMILFLLAIGLFVYASFRTFYIFNFFEPEVSLDNKEVIIIGKVSSFPEISKDKVSFYLKTRVNKRYVNIRITTNTGKNFYYGDIVKVYGKLKIPKGKTSRYGFDYKEYLKAKGALYTLYAKKLYIVSASHNILTYLNMFSSKLNHLINTSFKTEISSLLNGLILGNKSTIPDDVYKDFQRSGLAHLLAVSGGNVGVLCAFIEVLFRKVLKVYGRGVNLIIIGIIVIFAIITGLSPSVVRASIMAIIYYLGRIIYRNPDTLNSLAVAAVLMLVINPLYLFDIGFQLSFLSVLSIVIFYRRIYEYFIKVKVPTSISSLCAVSVSAQILILPLLAYYFCEVSLISFLTNLIAVPLAGALVPIGLVYYILLLFGIDFIVLKWVLLVIVKVLIWVSQLSHMRFSYVKIAFWDEKLVVAYYILILIPLYKKVIPKFLKLLMYSTISALVLIFILQVVINYNRLNISVIDVGQGESSLITYKGFSMLIDTGPTNEDFSSLKRIVLPYILKNNVSKIDVLVLTHKHNDHIGDFDYLLNEMKVRVIVTSREVYTENIEKLKGRYVVLIDKLKGFSYKDLKVFFFPPVEQDSNSSVVTKIVLGNFSMLFTGDASYESEKEYIKKFNLRATVLKVGHHGSNTATSEEFLESVAPKVAVISVGKNNIFGHPSEDVLQRLKKKKIKVFRTDLNGTIKIVKTKNEVLINPYMR</sequence>
<dbReference type="GO" id="GO:0030420">
    <property type="term" value="P:establishment of competence for transformation"/>
    <property type="evidence" value="ECO:0007669"/>
    <property type="project" value="InterPro"/>
</dbReference>
<dbReference type="KEGG" id="csc:Csac_1024"/>
<keyword evidence="4 6" id="KW-1133">Transmembrane helix</keyword>
<dbReference type="InterPro" id="IPR025405">
    <property type="entry name" value="DUF4131"/>
</dbReference>
<feature type="transmembrane region" description="Helical" evidence="6">
    <location>
        <begin position="482"/>
        <end position="504"/>
    </location>
</feature>
<dbReference type="GO" id="GO:0005886">
    <property type="term" value="C:plasma membrane"/>
    <property type="evidence" value="ECO:0007669"/>
    <property type="project" value="UniProtKB-SubCell"/>
</dbReference>
<feature type="domain" description="Metallo-beta-lactamase" evidence="7">
    <location>
        <begin position="518"/>
        <end position="704"/>
    </location>
</feature>
<feature type="transmembrane region" description="Helical" evidence="6">
    <location>
        <begin position="335"/>
        <end position="353"/>
    </location>
</feature>
<dbReference type="Gene3D" id="3.60.15.10">
    <property type="entry name" value="Ribonuclease Z/Hydroxyacylglutathione hydrolase-like"/>
    <property type="match status" value="1"/>
</dbReference>
<dbReference type="PANTHER" id="PTHR30619">
    <property type="entry name" value="DNA INTERNALIZATION/COMPETENCE PROTEIN COMEC/REC2"/>
    <property type="match status" value="1"/>
</dbReference>
<evidence type="ECO:0000256" key="6">
    <source>
        <dbReference type="SAM" id="Phobius"/>
    </source>
</evidence>
<feature type="transmembrane region" description="Helical" evidence="6">
    <location>
        <begin position="393"/>
        <end position="418"/>
    </location>
</feature>
<dbReference type="Pfam" id="PF03772">
    <property type="entry name" value="Competence"/>
    <property type="match status" value="1"/>
</dbReference>
<feature type="transmembrane region" description="Helical" evidence="6">
    <location>
        <begin position="365"/>
        <end position="387"/>
    </location>
</feature>
<dbReference type="InterPro" id="IPR001279">
    <property type="entry name" value="Metallo-B-lactamas"/>
</dbReference>
<accession>A4XIA3</accession>
<evidence type="ECO:0000256" key="4">
    <source>
        <dbReference type="ARBA" id="ARBA00022989"/>
    </source>
</evidence>
<dbReference type="Pfam" id="PF00753">
    <property type="entry name" value="Lactamase_B"/>
    <property type="match status" value="1"/>
</dbReference>
<feature type="transmembrane region" description="Helical" evidence="6">
    <location>
        <begin position="425"/>
        <end position="443"/>
    </location>
</feature>
<feature type="transmembrane region" description="Helical" evidence="6">
    <location>
        <begin position="288"/>
        <end position="305"/>
    </location>
</feature>